<keyword evidence="2 8" id="KW-0699">rRNA-binding</keyword>
<dbReference type="SUPFAM" id="SSF56047">
    <property type="entry name" value="Ribosomal protein S8"/>
    <property type="match status" value="1"/>
</dbReference>
<dbReference type="NCBIfam" id="NF001109">
    <property type="entry name" value="PRK00136.1"/>
    <property type="match status" value="1"/>
</dbReference>
<dbReference type="InterPro" id="IPR000630">
    <property type="entry name" value="Ribosomal_uS8"/>
</dbReference>
<dbReference type="GO" id="GO:0005840">
    <property type="term" value="C:ribosome"/>
    <property type="evidence" value="ECO:0007669"/>
    <property type="project" value="UniProtKB-KW"/>
</dbReference>
<dbReference type="HAMAP" id="MF_01302_B">
    <property type="entry name" value="Ribosomal_uS8_B"/>
    <property type="match status" value="1"/>
</dbReference>
<organism evidence="10">
    <name type="scientific">Desulfobacca acetoxidans</name>
    <dbReference type="NCBI Taxonomy" id="60893"/>
    <lineage>
        <taxon>Bacteria</taxon>
        <taxon>Pseudomonadati</taxon>
        <taxon>Thermodesulfobacteriota</taxon>
        <taxon>Desulfobaccia</taxon>
        <taxon>Desulfobaccales</taxon>
        <taxon>Desulfobaccaceae</taxon>
        <taxon>Desulfobacca</taxon>
    </lineage>
</organism>
<dbReference type="InterPro" id="IPR047863">
    <property type="entry name" value="Ribosomal_uS8_CS"/>
</dbReference>
<dbReference type="AlphaFoldDB" id="A0A7C3ZCF6"/>
<dbReference type="FunFam" id="3.30.1370.30:FF:000002">
    <property type="entry name" value="30S ribosomal protein S8"/>
    <property type="match status" value="1"/>
</dbReference>
<dbReference type="Gene3D" id="3.30.1490.10">
    <property type="match status" value="1"/>
</dbReference>
<dbReference type="GO" id="GO:0019843">
    <property type="term" value="F:rRNA binding"/>
    <property type="evidence" value="ECO:0007669"/>
    <property type="project" value="UniProtKB-UniRule"/>
</dbReference>
<dbReference type="EMBL" id="DTMF01000264">
    <property type="protein sequence ID" value="HGF34852.1"/>
    <property type="molecule type" value="Genomic_DNA"/>
</dbReference>
<evidence type="ECO:0000256" key="9">
    <source>
        <dbReference type="RuleBase" id="RU003660"/>
    </source>
</evidence>
<dbReference type="Pfam" id="PF00410">
    <property type="entry name" value="Ribosomal_S8"/>
    <property type="match status" value="1"/>
</dbReference>
<evidence type="ECO:0000256" key="6">
    <source>
        <dbReference type="ARBA" id="ARBA00035258"/>
    </source>
</evidence>
<evidence type="ECO:0000256" key="8">
    <source>
        <dbReference type="HAMAP-Rule" id="MF_01302"/>
    </source>
</evidence>
<reference evidence="10" key="1">
    <citation type="journal article" date="2020" name="mSystems">
        <title>Genome- and Community-Level Interaction Insights into Carbon Utilization and Element Cycling Functions of Hydrothermarchaeota in Hydrothermal Sediment.</title>
        <authorList>
            <person name="Zhou Z."/>
            <person name="Liu Y."/>
            <person name="Xu W."/>
            <person name="Pan J."/>
            <person name="Luo Z.H."/>
            <person name="Li M."/>
        </authorList>
    </citation>
    <scope>NUCLEOTIDE SEQUENCE [LARGE SCALE GENOMIC DNA]</scope>
    <source>
        <strain evidence="10">SpSt-897</strain>
    </source>
</reference>
<dbReference type="GO" id="GO:0003735">
    <property type="term" value="F:structural constituent of ribosome"/>
    <property type="evidence" value="ECO:0007669"/>
    <property type="project" value="InterPro"/>
</dbReference>
<evidence type="ECO:0000256" key="4">
    <source>
        <dbReference type="ARBA" id="ARBA00022980"/>
    </source>
</evidence>
<dbReference type="InterPro" id="IPR035987">
    <property type="entry name" value="Ribosomal_uS8_sf"/>
</dbReference>
<comment type="subunit">
    <text evidence="7 8">Part of the 30S ribosomal subunit. Contacts proteins S5 and S12.</text>
</comment>
<dbReference type="Gene3D" id="3.30.1370.30">
    <property type="match status" value="1"/>
</dbReference>
<sequence>MSMTDNIADMLTRIRNAGKARFDKVDIPASRLKISLARIFKDEGFIKNYKVIKDNKQGIRRVYLRYDDQNQPLIQRIERVSKPSRRVYAGVEELPKVQGGLGVAVVSTSKGVMTDRQARKLGVGGEVICQIW</sequence>
<dbReference type="GO" id="GO:0005737">
    <property type="term" value="C:cytoplasm"/>
    <property type="evidence" value="ECO:0007669"/>
    <property type="project" value="UniProtKB-ARBA"/>
</dbReference>
<dbReference type="GO" id="GO:0006412">
    <property type="term" value="P:translation"/>
    <property type="evidence" value="ECO:0007669"/>
    <property type="project" value="UniProtKB-UniRule"/>
</dbReference>
<gene>
    <name evidence="8" type="primary">rpsH</name>
    <name evidence="10" type="ORF">ENW96_10775</name>
</gene>
<name>A0A7C3ZCF6_9BACT</name>
<keyword evidence="3 8" id="KW-0694">RNA-binding</keyword>
<dbReference type="PROSITE" id="PS00053">
    <property type="entry name" value="RIBOSOMAL_S8"/>
    <property type="match status" value="1"/>
</dbReference>
<dbReference type="GO" id="GO:1990904">
    <property type="term" value="C:ribonucleoprotein complex"/>
    <property type="evidence" value="ECO:0007669"/>
    <property type="project" value="UniProtKB-KW"/>
</dbReference>
<protein>
    <recommendedName>
        <fullName evidence="6 8">Small ribosomal subunit protein uS8</fullName>
    </recommendedName>
</protein>
<comment type="caution">
    <text evidence="10">The sequence shown here is derived from an EMBL/GenBank/DDBJ whole genome shotgun (WGS) entry which is preliminary data.</text>
</comment>
<comment type="function">
    <text evidence="8">One of the primary rRNA binding proteins, it binds directly to 16S rRNA central domain where it helps coordinate assembly of the platform of the 30S subunit.</text>
</comment>
<evidence type="ECO:0000256" key="2">
    <source>
        <dbReference type="ARBA" id="ARBA00022730"/>
    </source>
</evidence>
<evidence type="ECO:0000256" key="5">
    <source>
        <dbReference type="ARBA" id="ARBA00023274"/>
    </source>
</evidence>
<dbReference type="FunFam" id="3.30.1490.10:FF:000001">
    <property type="entry name" value="30S ribosomal protein S8"/>
    <property type="match status" value="1"/>
</dbReference>
<evidence type="ECO:0000256" key="1">
    <source>
        <dbReference type="ARBA" id="ARBA00006471"/>
    </source>
</evidence>
<evidence type="ECO:0000256" key="3">
    <source>
        <dbReference type="ARBA" id="ARBA00022884"/>
    </source>
</evidence>
<evidence type="ECO:0000313" key="10">
    <source>
        <dbReference type="EMBL" id="HGF34852.1"/>
    </source>
</evidence>
<comment type="similarity">
    <text evidence="1 8 9">Belongs to the universal ribosomal protein uS8 family.</text>
</comment>
<keyword evidence="5 8" id="KW-0687">Ribonucleoprotein</keyword>
<evidence type="ECO:0000256" key="7">
    <source>
        <dbReference type="ARBA" id="ARBA00046740"/>
    </source>
</evidence>
<accession>A0A7C3ZCF6</accession>
<proteinExistence type="inferred from homology"/>
<keyword evidence="4 8" id="KW-0689">Ribosomal protein</keyword>
<dbReference type="PANTHER" id="PTHR11758">
    <property type="entry name" value="40S RIBOSOMAL PROTEIN S15A"/>
    <property type="match status" value="1"/>
</dbReference>